<dbReference type="SUPFAM" id="SSF103473">
    <property type="entry name" value="MFS general substrate transporter"/>
    <property type="match status" value="1"/>
</dbReference>
<dbReference type="PANTHER" id="PTHR23518:SF2">
    <property type="entry name" value="MAJOR FACILITATOR SUPERFAMILY TRANSPORTER"/>
    <property type="match status" value="1"/>
</dbReference>
<dbReference type="InterPro" id="IPR020846">
    <property type="entry name" value="MFS_dom"/>
</dbReference>
<reference evidence="3 4" key="1">
    <citation type="submission" date="2015-09" db="EMBL/GenBank/DDBJ databases">
        <title>Draft genome sequence of Acidiplasma aeolicum DSM 18409.</title>
        <authorList>
            <person name="Hemp J."/>
        </authorList>
    </citation>
    <scope>NUCLEOTIDE SEQUENCE [LARGE SCALE GENOMIC DNA]</scope>
    <source>
        <strain evidence="3 4">V</strain>
    </source>
</reference>
<feature type="transmembrane region" description="Helical" evidence="1">
    <location>
        <begin position="109"/>
        <end position="132"/>
    </location>
</feature>
<feature type="transmembrane region" description="Helical" evidence="1">
    <location>
        <begin position="49"/>
        <end position="68"/>
    </location>
</feature>
<feature type="transmembrane region" description="Helical" evidence="1">
    <location>
        <begin position="303"/>
        <end position="323"/>
    </location>
</feature>
<dbReference type="PATRIC" id="fig|507754.4.peg.509"/>
<feature type="transmembrane region" description="Helical" evidence="1">
    <location>
        <begin position="371"/>
        <end position="389"/>
    </location>
</feature>
<feature type="transmembrane region" description="Helical" evidence="1">
    <location>
        <begin position="144"/>
        <end position="164"/>
    </location>
</feature>
<proteinExistence type="predicted"/>
<organism evidence="3 4">
    <name type="scientific">Acidiplasma aeolicum</name>
    <dbReference type="NCBI Taxonomy" id="507754"/>
    <lineage>
        <taxon>Archaea</taxon>
        <taxon>Methanobacteriati</taxon>
        <taxon>Thermoplasmatota</taxon>
        <taxon>Thermoplasmata</taxon>
        <taxon>Thermoplasmatales</taxon>
        <taxon>Ferroplasmaceae</taxon>
        <taxon>Acidiplasma</taxon>
    </lineage>
</organism>
<evidence type="ECO:0000313" key="4">
    <source>
        <dbReference type="Proteomes" id="UP000050515"/>
    </source>
</evidence>
<feature type="transmembrane region" description="Helical" evidence="1">
    <location>
        <begin position="74"/>
        <end position="97"/>
    </location>
</feature>
<feature type="transmembrane region" description="Helical" evidence="1">
    <location>
        <begin position="247"/>
        <end position="265"/>
    </location>
</feature>
<feature type="transmembrane region" description="Helical" evidence="1">
    <location>
        <begin position="12"/>
        <end position="37"/>
    </location>
</feature>
<protein>
    <submittedName>
        <fullName evidence="3">Permease</fullName>
    </submittedName>
</protein>
<feature type="transmembrane region" description="Helical" evidence="1">
    <location>
        <begin position="344"/>
        <end position="365"/>
    </location>
</feature>
<feature type="domain" description="Major facilitator superfamily (MFS) profile" evidence="2">
    <location>
        <begin position="1"/>
        <end position="397"/>
    </location>
</feature>
<dbReference type="Pfam" id="PF07690">
    <property type="entry name" value="MFS_1"/>
    <property type="match status" value="1"/>
</dbReference>
<dbReference type="InterPro" id="IPR036259">
    <property type="entry name" value="MFS_trans_sf"/>
</dbReference>
<dbReference type="Gene3D" id="1.20.1250.20">
    <property type="entry name" value="MFS general substrate transporter like domains"/>
    <property type="match status" value="2"/>
</dbReference>
<keyword evidence="1" id="KW-0472">Membrane</keyword>
<dbReference type="InterPro" id="IPR011701">
    <property type="entry name" value="MFS"/>
</dbReference>
<evidence type="ECO:0000256" key="1">
    <source>
        <dbReference type="SAM" id="Phobius"/>
    </source>
</evidence>
<accession>A0A0P9DCF7</accession>
<dbReference type="Proteomes" id="UP000050515">
    <property type="component" value="Unassembled WGS sequence"/>
</dbReference>
<evidence type="ECO:0000259" key="2">
    <source>
        <dbReference type="PROSITE" id="PS50850"/>
    </source>
</evidence>
<name>A0A0P9DCF7_9ARCH</name>
<dbReference type="OrthoDB" id="86286at2157"/>
<sequence>MPLIPLFIVVYLHSNVVFVGLVTSISSMASVPALIMWGDLSDKFKKRKIFILIGFFGSFLSLLIVFMVKSIPEYVLMLVIFQLIAMASVPVSTLLILENSEKSLWSKIMARFNSYSAVGTVIGLGIGVFVLFYDTGFGTSIIKYLYVIAAFAYLISGIVSLFFLKEGKTNLKRERLWYLYTVRVIERIRYFPTHILHIPERSAGYKVPRFLKNYLITALIFMIGFQMFFIPYPVFMIREFNATNADVYIMYLLNSLMSASTYIPASRYINYVGSNKMLSYSVLIRIFIFILMGIVSFFVINSILYLTLFILVYGIMGGIWSFIGLSEVTSISNMSDPVIRGRVIGLYNSFNGIGQIIGSGISGFIAFDIGYPADFFIAAIIVTSGLLIIKKTKPPDTEIISRKKTLQV</sequence>
<feature type="transmembrane region" description="Helical" evidence="1">
    <location>
        <begin position="214"/>
        <end position="235"/>
    </location>
</feature>
<evidence type="ECO:0000313" key="3">
    <source>
        <dbReference type="EMBL" id="KPV47572.1"/>
    </source>
</evidence>
<comment type="caution">
    <text evidence="3">The sequence shown here is derived from an EMBL/GenBank/DDBJ whole genome shotgun (WGS) entry which is preliminary data.</text>
</comment>
<keyword evidence="1" id="KW-0812">Transmembrane</keyword>
<dbReference type="AlphaFoldDB" id="A0A0P9DCF7"/>
<dbReference type="PROSITE" id="PS50850">
    <property type="entry name" value="MFS"/>
    <property type="match status" value="1"/>
</dbReference>
<dbReference type="PANTHER" id="PTHR23518">
    <property type="entry name" value="C-METHYLTRANSFERASE"/>
    <property type="match status" value="1"/>
</dbReference>
<feature type="transmembrane region" description="Helical" evidence="1">
    <location>
        <begin position="277"/>
        <end position="297"/>
    </location>
</feature>
<dbReference type="EMBL" id="LJCQ01000038">
    <property type="protein sequence ID" value="KPV47572.1"/>
    <property type="molecule type" value="Genomic_DNA"/>
</dbReference>
<keyword evidence="1" id="KW-1133">Transmembrane helix</keyword>
<gene>
    <name evidence="3" type="ORF">SE19_00480</name>
</gene>
<dbReference type="GO" id="GO:0022857">
    <property type="term" value="F:transmembrane transporter activity"/>
    <property type="evidence" value="ECO:0007669"/>
    <property type="project" value="InterPro"/>
</dbReference>